<dbReference type="Gene3D" id="3.40.1620.10">
    <property type="entry name" value="YefM-like domain"/>
    <property type="match status" value="1"/>
</dbReference>
<accession>A0AAU7CGY1</accession>
<proteinExistence type="inferred from homology"/>
<dbReference type="Pfam" id="PF02604">
    <property type="entry name" value="PhdYeFM_antitox"/>
    <property type="match status" value="1"/>
</dbReference>
<dbReference type="SUPFAM" id="SSF143120">
    <property type="entry name" value="YefM-like"/>
    <property type="match status" value="1"/>
</dbReference>
<evidence type="ECO:0000256" key="2">
    <source>
        <dbReference type="RuleBase" id="RU362080"/>
    </source>
</evidence>
<name>A0AAU7CGY1_9BACT</name>
<evidence type="ECO:0000256" key="1">
    <source>
        <dbReference type="ARBA" id="ARBA00009981"/>
    </source>
</evidence>
<dbReference type="EMBL" id="CP155447">
    <property type="protein sequence ID" value="XBH04480.1"/>
    <property type="molecule type" value="Genomic_DNA"/>
</dbReference>
<comment type="function">
    <text evidence="2">Antitoxin component of a type II toxin-antitoxin (TA) system.</text>
</comment>
<reference evidence="3" key="1">
    <citation type="submission" date="2024-05" db="EMBL/GenBank/DDBJ databases">
        <title>Planctomycetes of the genus Singulisphaera possess chitinolytic capabilities.</title>
        <authorList>
            <person name="Ivanova A."/>
        </authorList>
    </citation>
    <scope>NUCLEOTIDE SEQUENCE</scope>
    <source>
        <strain evidence="3">Ch08T</strain>
    </source>
</reference>
<dbReference type="AlphaFoldDB" id="A0AAU7CGY1"/>
<gene>
    <name evidence="3" type="ORF">V5E97_00255</name>
</gene>
<evidence type="ECO:0000313" key="3">
    <source>
        <dbReference type="EMBL" id="XBH04480.1"/>
    </source>
</evidence>
<sequence>MEIANIHEAKSQLSKLVERAMNGEEVIIAKAGQPMVRLVPIRADESPRVGGQWKGRVHIADDFDALPEDIAAAFGIEPQ</sequence>
<dbReference type="NCBIfam" id="TIGR01552">
    <property type="entry name" value="phd_fam"/>
    <property type="match status" value="1"/>
</dbReference>
<dbReference type="RefSeq" id="WP_406697242.1">
    <property type="nucleotide sequence ID" value="NZ_CP155447.1"/>
</dbReference>
<dbReference type="PANTHER" id="PTHR35377">
    <property type="entry name" value="ANTITOXIN VAPB49-RELATED-RELATED"/>
    <property type="match status" value="1"/>
</dbReference>
<dbReference type="InterPro" id="IPR036165">
    <property type="entry name" value="YefM-like_sf"/>
</dbReference>
<dbReference type="InterPro" id="IPR051416">
    <property type="entry name" value="phD-YefM_TA_antitoxins"/>
</dbReference>
<dbReference type="InterPro" id="IPR006442">
    <property type="entry name" value="Antitoxin_Phd/YefM"/>
</dbReference>
<protein>
    <recommendedName>
        <fullName evidence="2">Antitoxin</fullName>
    </recommendedName>
</protein>
<dbReference type="PANTHER" id="PTHR35377:SF4">
    <property type="entry name" value="PREVENT-HOST-DEATH FAMILY PROTEIN"/>
    <property type="match status" value="1"/>
</dbReference>
<organism evidence="3">
    <name type="scientific">Singulisphaera sp. Ch08</name>
    <dbReference type="NCBI Taxonomy" id="3120278"/>
    <lineage>
        <taxon>Bacteria</taxon>
        <taxon>Pseudomonadati</taxon>
        <taxon>Planctomycetota</taxon>
        <taxon>Planctomycetia</taxon>
        <taxon>Isosphaerales</taxon>
        <taxon>Isosphaeraceae</taxon>
        <taxon>Singulisphaera</taxon>
    </lineage>
</organism>
<comment type="similarity">
    <text evidence="1 2">Belongs to the phD/YefM antitoxin family.</text>
</comment>